<dbReference type="EMBL" id="UINC01009133">
    <property type="protein sequence ID" value="SVA40993.1"/>
    <property type="molecule type" value="Genomic_DNA"/>
</dbReference>
<accession>A0A381VNC0</accession>
<dbReference type="InterPro" id="IPR002861">
    <property type="entry name" value="Reeler_dom"/>
</dbReference>
<dbReference type="InterPro" id="IPR042307">
    <property type="entry name" value="Reeler_sf"/>
</dbReference>
<organism evidence="2">
    <name type="scientific">marine metagenome</name>
    <dbReference type="NCBI Taxonomy" id="408172"/>
    <lineage>
        <taxon>unclassified sequences</taxon>
        <taxon>metagenomes</taxon>
        <taxon>ecological metagenomes</taxon>
    </lineage>
</organism>
<dbReference type="Gene3D" id="2.60.40.4060">
    <property type="entry name" value="Reeler domain"/>
    <property type="match status" value="1"/>
</dbReference>
<dbReference type="NCBIfam" id="NF041895">
    <property type="entry name" value="choice_anch_V"/>
    <property type="match status" value="1"/>
</dbReference>
<evidence type="ECO:0000259" key="1">
    <source>
        <dbReference type="Pfam" id="PF02014"/>
    </source>
</evidence>
<sequence length="273" mass="27561">MGEKGSRHIALLLLLLLVLAVPQDAFANSAGKTGRSDSGCGGTACHSNTGTVTPELSGLPGSGYSAGAVYTLTMGGSGGPSGTNGGFNLDASHGAFSNPGSNTQILTGEVTHSNSNSRSWTVDWTAPSSGSGDVTFYLAVNFVNGNNGNDGDAWGYSSWTSSQATASTNSSLNQAGSERGSVFSNSVFELNSGSPTLVLDNGTRVTFASVNTNTSNSSSPVYTSDDVVSIAGSCAILDNYSLRCTGVNNYGQLGLGSFSLSNGTVDLGNRMAA</sequence>
<gene>
    <name evidence="2" type="ORF">METZ01_LOCUS93847</name>
</gene>
<evidence type="ECO:0000313" key="2">
    <source>
        <dbReference type="EMBL" id="SVA40993.1"/>
    </source>
</evidence>
<name>A0A381VNC0_9ZZZZ</name>
<reference evidence="2" key="1">
    <citation type="submission" date="2018-05" db="EMBL/GenBank/DDBJ databases">
        <authorList>
            <person name="Lanie J.A."/>
            <person name="Ng W.-L."/>
            <person name="Kazmierczak K.M."/>
            <person name="Andrzejewski T.M."/>
            <person name="Davidsen T.M."/>
            <person name="Wayne K.J."/>
            <person name="Tettelin H."/>
            <person name="Glass J.I."/>
            <person name="Rusch D."/>
            <person name="Podicherti R."/>
            <person name="Tsui H.-C.T."/>
            <person name="Winkler M.E."/>
        </authorList>
    </citation>
    <scope>NUCLEOTIDE SEQUENCE</scope>
</reference>
<proteinExistence type="predicted"/>
<feature type="domain" description="Reelin" evidence="1">
    <location>
        <begin position="92"/>
        <end position="140"/>
    </location>
</feature>
<protein>
    <recommendedName>
        <fullName evidence="1">Reelin domain-containing protein</fullName>
    </recommendedName>
</protein>
<dbReference type="AlphaFoldDB" id="A0A381VNC0"/>
<feature type="non-terminal residue" evidence="2">
    <location>
        <position position="273"/>
    </location>
</feature>
<dbReference type="Pfam" id="PF02014">
    <property type="entry name" value="Reeler"/>
    <property type="match status" value="1"/>
</dbReference>